<evidence type="ECO:0000313" key="6">
    <source>
        <dbReference type="Proteomes" id="UP000241954"/>
    </source>
</evidence>
<dbReference type="GO" id="GO:0004519">
    <property type="term" value="F:endonuclease activity"/>
    <property type="evidence" value="ECO:0007669"/>
    <property type="project" value="UniProtKB-KW"/>
</dbReference>
<dbReference type="AlphaFoldDB" id="A0A2T3MJF5"/>
<sequence length="208" mass="23925">MMQVYFLLVRLKEIAEVRSGHSFRGSIKETLDGNGFVIQTRDQSADGRMDWSNLIRTDVAGRKEPEWLQAGDVIFAARGIRNLASWISENDLSGLALPVICSPHYFQIRFDSTTALLPEFLAWQLNQSVAQRYFQQSAEGTMQVSIRRSVLEETPITIPPIEIQRKVVALSQRAHREEQIYQELIELRQMEMQAIANHVLNEQIKNKR</sequence>
<evidence type="ECO:0000259" key="4">
    <source>
        <dbReference type="Pfam" id="PF01420"/>
    </source>
</evidence>
<dbReference type="InterPro" id="IPR052021">
    <property type="entry name" value="Type-I_RS_S_subunit"/>
</dbReference>
<gene>
    <name evidence="5" type="ORF">C9I88_13320</name>
</gene>
<dbReference type="InterPro" id="IPR000055">
    <property type="entry name" value="Restrct_endonuc_typeI_TRD"/>
</dbReference>
<dbReference type="Proteomes" id="UP000241954">
    <property type="component" value="Unassembled WGS sequence"/>
</dbReference>
<dbReference type="Gene3D" id="3.90.220.20">
    <property type="entry name" value="DNA methylase specificity domains"/>
    <property type="match status" value="1"/>
</dbReference>
<evidence type="ECO:0000256" key="1">
    <source>
        <dbReference type="ARBA" id="ARBA00010923"/>
    </source>
</evidence>
<feature type="domain" description="Type I restriction modification DNA specificity" evidence="4">
    <location>
        <begin position="9"/>
        <end position="169"/>
    </location>
</feature>
<keyword evidence="5" id="KW-0540">Nuclease</keyword>
<evidence type="ECO:0000256" key="3">
    <source>
        <dbReference type="ARBA" id="ARBA00023125"/>
    </source>
</evidence>
<proteinExistence type="inferred from homology"/>
<evidence type="ECO:0000313" key="5">
    <source>
        <dbReference type="EMBL" id="PSV95632.1"/>
    </source>
</evidence>
<keyword evidence="5" id="KW-0378">Hydrolase</keyword>
<protein>
    <submittedName>
        <fullName evidence="5">Type I restriction endonuclease subunit S</fullName>
    </submittedName>
</protein>
<accession>A0A2T3MJF5</accession>
<keyword evidence="2" id="KW-0680">Restriction system</keyword>
<keyword evidence="5" id="KW-0255">Endonuclease</keyword>
<keyword evidence="3" id="KW-0238">DNA-binding</keyword>
<dbReference type="CDD" id="cd16961">
    <property type="entry name" value="RMtype1_S_TRD-CR_like"/>
    <property type="match status" value="1"/>
</dbReference>
<reference evidence="5 6" key="1">
    <citation type="submission" date="2018-01" db="EMBL/GenBank/DDBJ databases">
        <title>Whole genome sequencing of Histamine producing bacteria.</title>
        <authorList>
            <person name="Butler K."/>
        </authorList>
    </citation>
    <scope>NUCLEOTIDE SEQUENCE [LARGE SCALE GENOMIC DNA]</scope>
    <source>
        <strain evidence="5 6">NCIMB 13481</strain>
    </source>
</reference>
<dbReference type="EMBL" id="PYLW01000014">
    <property type="protein sequence ID" value="PSV95632.1"/>
    <property type="molecule type" value="Genomic_DNA"/>
</dbReference>
<evidence type="ECO:0000256" key="2">
    <source>
        <dbReference type="ARBA" id="ARBA00022747"/>
    </source>
</evidence>
<dbReference type="PANTHER" id="PTHR30408:SF12">
    <property type="entry name" value="TYPE I RESTRICTION ENZYME MJAVIII SPECIFICITY SUBUNIT"/>
    <property type="match status" value="1"/>
</dbReference>
<dbReference type="SUPFAM" id="SSF116734">
    <property type="entry name" value="DNA methylase specificity domain"/>
    <property type="match status" value="1"/>
</dbReference>
<organism evidence="5 6">
    <name type="scientific">Photobacterium iliopiscarium</name>
    <dbReference type="NCBI Taxonomy" id="56192"/>
    <lineage>
        <taxon>Bacteria</taxon>
        <taxon>Pseudomonadati</taxon>
        <taxon>Pseudomonadota</taxon>
        <taxon>Gammaproteobacteria</taxon>
        <taxon>Vibrionales</taxon>
        <taxon>Vibrionaceae</taxon>
        <taxon>Photobacterium</taxon>
    </lineage>
</organism>
<name>A0A2T3MJF5_9GAMM</name>
<dbReference type="Pfam" id="PF01420">
    <property type="entry name" value="Methylase_S"/>
    <property type="match status" value="1"/>
</dbReference>
<dbReference type="PANTHER" id="PTHR30408">
    <property type="entry name" value="TYPE-1 RESTRICTION ENZYME ECOKI SPECIFICITY PROTEIN"/>
    <property type="match status" value="1"/>
</dbReference>
<comment type="similarity">
    <text evidence="1">Belongs to the type-I restriction system S methylase family.</text>
</comment>
<comment type="caution">
    <text evidence="5">The sequence shown here is derived from an EMBL/GenBank/DDBJ whole genome shotgun (WGS) entry which is preliminary data.</text>
</comment>
<dbReference type="GO" id="GO:0009307">
    <property type="term" value="P:DNA restriction-modification system"/>
    <property type="evidence" value="ECO:0007669"/>
    <property type="project" value="UniProtKB-KW"/>
</dbReference>
<dbReference type="GO" id="GO:0003677">
    <property type="term" value="F:DNA binding"/>
    <property type="evidence" value="ECO:0007669"/>
    <property type="project" value="UniProtKB-KW"/>
</dbReference>
<dbReference type="InterPro" id="IPR044946">
    <property type="entry name" value="Restrct_endonuc_typeI_TRD_sf"/>
</dbReference>